<dbReference type="RefSeq" id="XP_020126905.1">
    <property type="nucleotide sequence ID" value="XM_020277527.1"/>
</dbReference>
<name>A0A1J9RSY5_9PEZI</name>
<evidence type="ECO:0000313" key="2">
    <source>
        <dbReference type="EMBL" id="OJD30645.1"/>
    </source>
</evidence>
<keyword evidence="3" id="KW-1185">Reference proteome</keyword>
<dbReference type="AlphaFoldDB" id="A0A1J9RSY5"/>
<sequence>MDLLFSTLSTVSSFLGTASSHTQNAVRSVKWAELPGDAQQFFSRVAGSGTNFISMRWDDLPQTTRDWIKAHPYQTAFYVAHGAVIVAPTPVTAPLIGAAGLATASPVAGSAAAAIQQALTTVGANSVALRTAVTTGHGAPAIADGLQAAIAIGTGLYGLWTYFAPAAAAKKEEEQPAVVQQPAADAKKLKRSKTAPVQQQVPPGSAAAKRGLSFRGLFRRKTAVA</sequence>
<dbReference type="EMBL" id="MNUE01000058">
    <property type="protein sequence ID" value="OJD30645.1"/>
    <property type="molecule type" value="Genomic_DNA"/>
</dbReference>
<evidence type="ECO:0000256" key="1">
    <source>
        <dbReference type="SAM" id="MobiDB-lite"/>
    </source>
</evidence>
<dbReference type="GeneID" id="31017788"/>
<dbReference type="Proteomes" id="UP000183809">
    <property type="component" value="Unassembled WGS sequence"/>
</dbReference>
<reference evidence="2 3" key="1">
    <citation type="submission" date="2016-10" db="EMBL/GenBank/DDBJ databases">
        <title>Proteomics and genomics reveal pathogen-plant mechanisms compatible with a hemibiotrophic lifestyle of Diplodia corticola.</title>
        <authorList>
            <person name="Fernandes I."/>
            <person name="De Jonge R."/>
            <person name="Van De Peer Y."/>
            <person name="Devreese B."/>
            <person name="Alves A."/>
            <person name="Esteves A.C."/>
        </authorList>
    </citation>
    <scope>NUCLEOTIDE SEQUENCE [LARGE SCALE GENOMIC DNA]</scope>
    <source>
        <strain evidence="2 3">CBS 112549</strain>
    </source>
</reference>
<dbReference type="OrthoDB" id="440424at2759"/>
<proteinExistence type="predicted"/>
<gene>
    <name evidence="2" type="ORF">BKCO1_5800015</name>
</gene>
<protein>
    <submittedName>
        <fullName evidence="2">Uncharacterized protein</fullName>
    </submittedName>
</protein>
<feature type="region of interest" description="Disordered" evidence="1">
    <location>
        <begin position="183"/>
        <end position="208"/>
    </location>
</feature>
<evidence type="ECO:0000313" key="3">
    <source>
        <dbReference type="Proteomes" id="UP000183809"/>
    </source>
</evidence>
<accession>A0A1J9RSY5</accession>
<organism evidence="2 3">
    <name type="scientific">Diplodia corticola</name>
    <dbReference type="NCBI Taxonomy" id="236234"/>
    <lineage>
        <taxon>Eukaryota</taxon>
        <taxon>Fungi</taxon>
        <taxon>Dikarya</taxon>
        <taxon>Ascomycota</taxon>
        <taxon>Pezizomycotina</taxon>
        <taxon>Dothideomycetes</taxon>
        <taxon>Dothideomycetes incertae sedis</taxon>
        <taxon>Botryosphaeriales</taxon>
        <taxon>Botryosphaeriaceae</taxon>
        <taxon>Diplodia</taxon>
    </lineage>
</organism>
<comment type="caution">
    <text evidence="2">The sequence shown here is derived from an EMBL/GenBank/DDBJ whole genome shotgun (WGS) entry which is preliminary data.</text>
</comment>